<keyword evidence="2" id="KW-0472">Membrane</keyword>
<dbReference type="Proteomes" id="UP000094020">
    <property type="component" value="Chromosome 11"/>
</dbReference>
<dbReference type="KEGG" id="kpin:30174449"/>
<accession>A0A1B9HY62</accession>
<feature type="compositionally biased region" description="Pro residues" evidence="1">
    <location>
        <begin position="128"/>
        <end position="139"/>
    </location>
</feature>
<feature type="region of interest" description="Disordered" evidence="1">
    <location>
        <begin position="783"/>
        <end position="936"/>
    </location>
</feature>
<name>A0A1B9HY62_9TREE</name>
<gene>
    <name evidence="3" type="ORF">I206_06080</name>
    <name evidence="4" type="ORF">I206_107746</name>
</gene>
<dbReference type="EMBL" id="KI894014">
    <property type="protein sequence ID" value="OCF48212.1"/>
    <property type="molecule type" value="Genomic_DNA"/>
</dbReference>
<feature type="compositionally biased region" description="Basic and acidic residues" evidence="1">
    <location>
        <begin position="860"/>
        <end position="870"/>
    </location>
</feature>
<keyword evidence="5" id="KW-1185">Reference proteome</keyword>
<feature type="compositionally biased region" description="Basic and acidic residues" evidence="1">
    <location>
        <begin position="41"/>
        <end position="77"/>
    </location>
</feature>
<sequence length="936" mass="106358">MATVRTYQSSPRSIRGIIVVILILLGAYIFFNGKKKKKASTKSDRKRDRRDDKSRGRGNRNRDERERGSSGSEDDKRERRKNNRSKRGDDDNETDDQKKKKNKKKNKSDSDEDVPYQKILRDKKIPWDQPPSGEPPISVPPDHRVATPSKSAFRQRSPDDVLPPSPNTQQGNKVRWTDNEKGLSSPVTNHRRNWEDYMGTTDETDQGVFQNKLPKDKSNTVGKGVPHPSRWSFENISGKLDGVHGNILELMKQIELISKVKESDDPKLWYTALQDSWDEHLGSIPKIVTLICNQLSRCINEQEMNLVVKKMKERQAKKAAPDKKRDVRKWTRGLDESGVHPSKIGEEAYRYKFLLGWYLDTFRSKNYEQRMAIDNTGVNMTSDPKISKISYISGWLEYIAELNKYQRLFIGWDLSGLTIRAQAIKDKETNNLRLDLTIFLPCQLEDSIKWTKRFSESCDSFRHFHTELIKALDGTSNDVIQNESFSRRRIIFRPGWLIKNVNSNNLNSKTNLNEIDKNISNLTILKRNPKIIEINSKEQIENSNRLKELLGKLDNKSNKKAISRVRPEEIVFHEIRQYQWDKLTLTNENNSLSSESFWIGYMLLGDRLQNKIELGDHHLPRSTYDFIRSIDLGSYIPFHQTNPKTFLKIDKYPALELLVIAYVPLGRPGSTVELILQEEYGLTHELSITREPTQHLVKQSIRLKLFVAIPDVNLVEHLQNDFDNFFAQKGNAMMAQGMSKNRVRQGIMGIVVKVLDNVYVVDESIAATPVEGKLPKGIKLNYQPTFPPGLQGDDETSTTPTSSFSQGDRPSPFLSSSPVQRPPGPGPQSPQGPFSPPGPRSLSPHSSGQNRPPPQFTDPQRSEQALKDAQNRAAMNAQMSPPSSPPSQSNYRPPSVQDANEEDAPMTEGRFGNLRNADGGMSKGGSGEKGPQVDIP</sequence>
<reference evidence="3" key="1">
    <citation type="submission" date="2013-07" db="EMBL/GenBank/DDBJ databases">
        <title>The Genome Sequence of Cryptococcus pinus CBS10737.</title>
        <authorList>
            <consortium name="The Broad Institute Genome Sequencing Platform"/>
            <person name="Cuomo C."/>
            <person name="Litvintseva A."/>
            <person name="Chen Y."/>
            <person name="Heitman J."/>
            <person name="Sun S."/>
            <person name="Springer D."/>
            <person name="Dromer F."/>
            <person name="Young S.K."/>
            <person name="Zeng Q."/>
            <person name="Gargeya S."/>
            <person name="Fitzgerald M."/>
            <person name="Abouelleil A."/>
            <person name="Alvarado L."/>
            <person name="Berlin A.M."/>
            <person name="Chapman S.B."/>
            <person name="Dewar J."/>
            <person name="Goldberg J."/>
            <person name="Griggs A."/>
            <person name="Gujja S."/>
            <person name="Hansen M."/>
            <person name="Howarth C."/>
            <person name="Imamovic A."/>
            <person name="Larimer J."/>
            <person name="McCowan C."/>
            <person name="Murphy C."/>
            <person name="Pearson M."/>
            <person name="Priest M."/>
            <person name="Roberts A."/>
            <person name="Saif S."/>
            <person name="Shea T."/>
            <person name="Sykes S."/>
            <person name="Wortman J."/>
            <person name="Nusbaum C."/>
            <person name="Birren B."/>
        </authorList>
    </citation>
    <scope>NUCLEOTIDE SEQUENCE [LARGE SCALE GENOMIC DNA]</scope>
    <source>
        <strain evidence="3">CBS 10737</strain>
    </source>
</reference>
<dbReference type="GeneID" id="30174449"/>
<evidence type="ECO:0000256" key="1">
    <source>
        <dbReference type="SAM" id="MobiDB-lite"/>
    </source>
</evidence>
<feature type="compositionally biased region" description="Low complexity" evidence="1">
    <location>
        <begin position="886"/>
        <end position="895"/>
    </location>
</feature>
<evidence type="ECO:0000313" key="3">
    <source>
        <dbReference type="EMBL" id="OCF48212.1"/>
    </source>
</evidence>
<proteinExistence type="predicted"/>
<reference evidence="3" key="3">
    <citation type="submission" date="2016-07" db="EMBL/GenBank/DDBJ databases">
        <title>Evolution of pathogenesis and genome organization in the Tremellales.</title>
        <authorList>
            <person name="Cuomo C."/>
            <person name="Litvintseva A."/>
            <person name="Heitman J."/>
            <person name="Chen Y."/>
            <person name="Sun S."/>
            <person name="Springer D."/>
            <person name="Dromer F."/>
            <person name="Young S."/>
            <person name="Zeng Q."/>
            <person name="Chapman S."/>
            <person name="Gujja S."/>
            <person name="Saif S."/>
            <person name="Birren B."/>
        </authorList>
    </citation>
    <scope>NUCLEOTIDE SEQUENCE</scope>
    <source>
        <strain evidence="3">CBS 10737</strain>
    </source>
</reference>
<evidence type="ECO:0000313" key="5">
    <source>
        <dbReference type="Proteomes" id="UP000094020"/>
    </source>
</evidence>
<feature type="compositionally biased region" description="Pro residues" evidence="1">
    <location>
        <begin position="820"/>
        <end position="839"/>
    </location>
</feature>
<keyword evidence="2" id="KW-0812">Transmembrane</keyword>
<reference evidence="4" key="4">
    <citation type="submission" date="2024-02" db="EMBL/GenBank/DDBJ databases">
        <title>Comparative genomics of Cryptococcus and Kwoniella reveals pathogenesis evolution and contrasting modes of karyotype evolution via chromosome fusion or intercentromeric recombination.</title>
        <authorList>
            <person name="Coelho M.A."/>
            <person name="David-Palma M."/>
            <person name="Shea T."/>
            <person name="Bowers K."/>
            <person name="McGinley-Smith S."/>
            <person name="Mohammad A.W."/>
            <person name="Gnirke A."/>
            <person name="Yurkov A.M."/>
            <person name="Nowrousian M."/>
            <person name="Sun S."/>
            <person name="Cuomo C.A."/>
            <person name="Heitman J."/>
        </authorList>
    </citation>
    <scope>NUCLEOTIDE SEQUENCE</scope>
    <source>
        <strain evidence="4">CBS 10737</strain>
    </source>
</reference>
<dbReference type="AlphaFoldDB" id="A0A1B9HY62"/>
<organism evidence="3">
    <name type="scientific">Kwoniella pini CBS 10737</name>
    <dbReference type="NCBI Taxonomy" id="1296096"/>
    <lineage>
        <taxon>Eukaryota</taxon>
        <taxon>Fungi</taxon>
        <taxon>Dikarya</taxon>
        <taxon>Basidiomycota</taxon>
        <taxon>Agaricomycotina</taxon>
        <taxon>Tremellomycetes</taxon>
        <taxon>Tremellales</taxon>
        <taxon>Cryptococcaceae</taxon>
        <taxon>Kwoniella</taxon>
    </lineage>
</organism>
<protein>
    <submittedName>
        <fullName evidence="3">Uncharacterized protein</fullName>
    </submittedName>
</protein>
<feature type="transmembrane region" description="Helical" evidence="2">
    <location>
        <begin position="12"/>
        <end position="31"/>
    </location>
</feature>
<feature type="region of interest" description="Disordered" evidence="1">
    <location>
        <begin position="35"/>
        <end position="226"/>
    </location>
</feature>
<dbReference type="OrthoDB" id="2573087at2759"/>
<keyword evidence="2" id="KW-1133">Transmembrane helix</keyword>
<dbReference type="RefSeq" id="XP_019009431.1">
    <property type="nucleotide sequence ID" value="XM_019157791.1"/>
</dbReference>
<dbReference type="STRING" id="1296096.A0A1B9HY62"/>
<evidence type="ECO:0000313" key="4">
    <source>
        <dbReference type="EMBL" id="WWC73774.1"/>
    </source>
</evidence>
<evidence type="ECO:0000256" key="2">
    <source>
        <dbReference type="SAM" id="Phobius"/>
    </source>
</evidence>
<dbReference type="EMBL" id="CP144529">
    <property type="protein sequence ID" value="WWC73774.1"/>
    <property type="molecule type" value="Genomic_DNA"/>
</dbReference>
<reference evidence="4" key="2">
    <citation type="submission" date="2013-07" db="EMBL/GenBank/DDBJ databases">
        <authorList>
            <consortium name="The Broad Institute Genome Sequencing Platform"/>
            <person name="Cuomo C."/>
            <person name="Litvintseva A."/>
            <person name="Chen Y."/>
            <person name="Heitman J."/>
            <person name="Sun S."/>
            <person name="Springer D."/>
            <person name="Dromer F."/>
            <person name="Young S.K."/>
            <person name="Zeng Q."/>
            <person name="Gargeya S."/>
            <person name="Fitzgerald M."/>
            <person name="Abouelleil A."/>
            <person name="Alvarado L."/>
            <person name="Berlin A.M."/>
            <person name="Chapman S.B."/>
            <person name="Dewar J."/>
            <person name="Goldberg J."/>
            <person name="Griggs A."/>
            <person name="Gujja S."/>
            <person name="Hansen M."/>
            <person name="Howarth C."/>
            <person name="Imamovic A."/>
            <person name="Larimer J."/>
            <person name="McCowan C."/>
            <person name="Murphy C."/>
            <person name="Pearson M."/>
            <person name="Priest M."/>
            <person name="Roberts A."/>
            <person name="Saif S."/>
            <person name="Shea T."/>
            <person name="Sykes S."/>
            <person name="Wortman J."/>
            <person name="Nusbaum C."/>
            <person name="Birren B."/>
        </authorList>
    </citation>
    <scope>NUCLEOTIDE SEQUENCE</scope>
    <source>
        <strain evidence="4">CBS 10737</strain>
    </source>
</reference>
<feature type="compositionally biased region" description="Polar residues" evidence="1">
    <location>
        <begin position="797"/>
        <end position="808"/>
    </location>
</feature>